<keyword evidence="1 6" id="KW-0597">Phosphoprotein</keyword>
<protein>
    <submittedName>
        <fullName evidence="9">Two-component system response regulator FixJ</fullName>
    </submittedName>
</protein>
<comment type="caution">
    <text evidence="9">The sequence shown here is derived from an EMBL/GenBank/DDBJ whole genome shotgun (WGS) entry which is preliminary data.</text>
</comment>
<dbReference type="PROSITE" id="PS50110">
    <property type="entry name" value="RESPONSE_REGULATORY"/>
    <property type="match status" value="1"/>
</dbReference>
<gene>
    <name evidence="9" type="ORF">FHS50_001984</name>
</gene>
<dbReference type="GO" id="GO:0000160">
    <property type="term" value="P:phosphorelay signal transduction system"/>
    <property type="evidence" value="ECO:0007669"/>
    <property type="project" value="UniProtKB-KW"/>
</dbReference>
<dbReference type="PANTHER" id="PTHR44688">
    <property type="entry name" value="DNA-BINDING TRANSCRIPTIONAL ACTIVATOR DEVR_DOSR"/>
    <property type="match status" value="1"/>
</dbReference>
<dbReference type="SUPFAM" id="SSF52172">
    <property type="entry name" value="CheY-like"/>
    <property type="match status" value="1"/>
</dbReference>
<dbReference type="PROSITE" id="PS00622">
    <property type="entry name" value="HTH_LUXR_1"/>
    <property type="match status" value="1"/>
</dbReference>
<evidence type="ECO:0000256" key="5">
    <source>
        <dbReference type="ARBA" id="ARBA00023163"/>
    </source>
</evidence>
<dbReference type="SUPFAM" id="SSF46894">
    <property type="entry name" value="C-terminal effector domain of the bipartite response regulators"/>
    <property type="match status" value="1"/>
</dbReference>
<feature type="domain" description="Response regulatory" evidence="8">
    <location>
        <begin position="6"/>
        <end position="120"/>
    </location>
</feature>
<dbReference type="PANTHER" id="PTHR44688:SF16">
    <property type="entry name" value="DNA-BINDING TRANSCRIPTIONAL ACTIVATOR DEVR_DOSR"/>
    <property type="match status" value="1"/>
</dbReference>
<dbReference type="CDD" id="cd06170">
    <property type="entry name" value="LuxR_C_like"/>
    <property type="match status" value="1"/>
</dbReference>
<dbReference type="EMBL" id="JACICF010000002">
    <property type="protein sequence ID" value="MBB3764922.1"/>
    <property type="molecule type" value="Genomic_DNA"/>
</dbReference>
<dbReference type="Gene3D" id="1.10.10.10">
    <property type="entry name" value="Winged helix-like DNA-binding domain superfamily/Winged helix DNA-binding domain"/>
    <property type="match status" value="1"/>
</dbReference>
<sequence length="204" mass="22862">MTEPFSVYIVDDDPAMRRSIAFLLDQQRRPSRSFESGEAFLREVDRLEPGCILLDIRMPGRDGLEIQKLLGEKGVRSPVVMITGHGDVAMAVKAMKEGAVDFLEKPFRSEALMNAIERAGQRLERHARHLHDAEEARLLLNGLTPRERDVVAGLARGHPNKTIAYDLGISPRTVEVHRANLMEKLEARSLSDVLRIVFAAEEEG</sequence>
<dbReference type="AlphaFoldDB" id="A0A839Z5M9"/>
<dbReference type="InterPro" id="IPR016032">
    <property type="entry name" value="Sig_transdc_resp-reg_C-effctor"/>
</dbReference>
<keyword evidence="5" id="KW-0804">Transcription</keyword>
<keyword evidence="3" id="KW-0805">Transcription regulation</keyword>
<evidence type="ECO:0000313" key="9">
    <source>
        <dbReference type="EMBL" id="MBB3764922.1"/>
    </source>
</evidence>
<dbReference type="InterPro" id="IPR000792">
    <property type="entry name" value="Tscrpt_reg_LuxR_C"/>
</dbReference>
<dbReference type="RefSeq" id="WP_183934276.1">
    <property type="nucleotide sequence ID" value="NZ_JACICF010000002.1"/>
</dbReference>
<dbReference type="InterPro" id="IPR011006">
    <property type="entry name" value="CheY-like_superfamily"/>
</dbReference>
<evidence type="ECO:0000256" key="2">
    <source>
        <dbReference type="ARBA" id="ARBA00023012"/>
    </source>
</evidence>
<dbReference type="SMART" id="SM00421">
    <property type="entry name" value="HTH_LUXR"/>
    <property type="match status" value="1"/>
</dbReference>
<dbReference type="InterPro" id="IPR001789">
    <property type="entry name" value="Sig_transdc_resp-reg_receiver"/>
</dbReference>
<evidence type="ECO:0000259" key="8">
    <source>
        <dbReference type="PROSITE" id="PS50110"/>
    </source>
</evidence>
<keyword evidence="4" id="KW-0238">DNA-binding</keyword>
<dbReference type="Pfam" id="PF00196">
    <property type="entry name" value="GerE"/>
    <property type="match status" value="1"/>
</dbReference>
<feature type="domain" description="HTH luxR-type" evidence="7">
    <location>
        <begin position="136"/>
        <end position="201"/>
    </location>
</feature>
<evidence type="ECO:0000259" key="7">
    <source>
        <dbReference type="PROSITE" id="PS50043"/>
    </source>
</evidence>
<keyword evidence="10" id="KW-1185">Reference proteome</keyword>
<dbReference type="InterPro" id="IPR036388">
    <property type="entry name" value="WH-like_DNA-bd_sf"/>
</dbReference>
<evidence type="ECO:0000313" key="10">
    <source>
        <dbReference type="Proteomes" id="UP000578569"/>
    </source>
</evidence>
<evidence type="ECO:0000256" key="3">
    <source>
        <dbReference type="ARBA" id="ARBA00023015"/>
    </source>
</evidence>
<dbReference type="GO" id="GO:0006355">
    <property type="term" value="P:regulation of DNA-templated transcription"/>
    <property type="evidence" value="ECO:0007669"/>
    <property type="project" value="InterPro"/>
</dbReference>
<organism evidence="9 10">
    <name type="scientific">Sphingomicrobium lutaoense</name>
    <dbReference type="NCBI Taxonomy" id="515949"/>
    <lineage>
        <taxon>Bacteria</taxon>
        <taxon>Pseudomonadati</taxon>
        <taxon>Pseudomonadota</taxon>
        <taxon>Alphaproteobacteria</taxon>
        <taxon>Sphingomonadales</taxon>
        <taxon>Sphingomonadaceae</taxon>
        <taxon>Sphingomicrobium</taxon>
    </lineage>
</organism>
<dbReference type="PROSITE" id="PS50043">
    <property type="entry name" value="HTH_LUXR_2"/>
    <property type="match status" value="1"/>
</dbReference>
<dbReference type="FunFam" id="3.40.50.2300:FF:000018">
    <property type="entry name" value="DNA-binding transcriptional regulator NtrC"/>
    <property type="match status" value="1"/>
</dbReference>
<reference evidence="9 10" key="1">
    <citation type="submission" date="2020-08" db="EMBL/GenBank/DDBJ databases">
        <title>Genomic Encyclopedia of Type Strains, Phase IV (KMG-IV): sequencing the most valuable type-strain genomes for metagenomic binning, comparative biology and taxonomic classification.</title>
        <authorList>
            <person name="Goeker M."/>
        </authorList>
    </citation>
    <scope>NUCLEOTIDE SEQUENCE [LARGE SCALE GENOMIC DNA]</scope>
    <source>
        <strain evidence="9 10">DSM 24194</strain>
    </source>
</reference>
<dbReference type="SMART" id="SM00448">
    <property type="entry name" value="REC"/>
    <property type="match status" value="1"/>
</dbReference>
<keyword evidence="2" id="KW-0902">Two-component regulatory system</keyword>
<accession>A0A839Z5M9</accession>
<dbReference type="PRINTS" id="PR00038">
    <property type="entry name" value="HTHLUXR"/>
</dbReference>
<proteinExistence type="predicted"/>
<dbReference type="CDD" id="cd17537">
    <property type="entry name" value="REC_FixJ"/>
    <property type="match status" value="1"/>
</dbReference>
<feature type="modified residue" description="4-aspartylphosphate" evidence="6">
    <location>
        <position position="55"/>
    </location>
</feature>
<evidence type="ECO:0000256" key="4">
    <source>
        <dbReference type="ARBA" id="ARBA00023125"/>
    </source>
</evidence>
<dbReference type="Pfam" id="PF00072">
    <property type="entry name" value="Response_reg"/>
    <property type="match status" value="1"/>
</dbReference>
<dbReference type="GO" id="GO:0003677">
    <property type="term" value="F:DNA binding"/>
    <property type="evidence" value="ECO:0007669"/>
    <property type="project" value="UniProtKB-KW"/>
</dbReference>
<evidence type="ECO:0000256" key="6">
    <source>
        <dbReference type="PROSITE-ProRule" id="PRU00169"/>
    </source>
</evidence>
<name>A0A839Z5M9_9SPHN</name>
<dbReference type="Proteomes" id="UP000578569">
    <property type="component" value="Unassembled WGS sequence"/>
</dbReference>
<evidence type="ECO:0000256" key="1">
    <source>
        <dbReference type="ARBA" id="ARBA00022553"/>
    </source>
</evidence>
<dbReference type="Gene3D" id="3.40.50.2300">
    <property type="match status" value="1"/>
</dbReference>